<evidence type="ECO:0000313" key="4">
    <source>
        <dbReference type="Proteomes" id="UP000317909"/>
    </source>
</evidence>
<keyword evidence="2" id="KW-1133">Transmembrane helix</keyword>
<evidence type="ECO:0000313" key="3">
    <source>
        <dbReference type="EMBL" id="QDT71441.1"/>
    </source>
</evidence>
<feature type="region of interest" description="Disordered" evidence="1">
    <location>
        <begin position="230"/>
        <end position="288"/>
    </location>
</feature>
<dbReference type="KEGG" id="llh:I41_05980"/>
<feature type="compositionally biased region" description="Basic and acidic residues" evidence="1">
    <location>
        <begin position="238"/>
        <end position="254"/>
    </location>
</feature>
<feature type="region of interest" description="Disordered" evidence="1">
    <location>
        <begin position="379"/>
        <end position="414"/>
    </location>
</feature>
<dbReference type="Proteomes" id="UP000317909">
    <property type="component" value="Chromosome"/>
</dbReference>
<gene>
    <name evidence="3" type="ORF">I41_05980</name>
</gene>
<evidence type="ECO:0000256" key="2">
    <source>
        <dbReference type="SAM" id="Phobius"/>
    </source>
</evidence>
<keyword evidence="2" id="KW-0812">Transmembrane</keyword>
<sequence>MASITLCPRCSSHLELPSGIAPTSLVECPICEAEFLLASVAPRAVPKARVVDHDSAPSSQSSEGSDAAKLDAAPPLGIVVEDAGIGSSEPTLAADDRLSRLLRSSASWQLPGLQPPQREENADAADDDGEIASSLHLETPGDRVIPNDHAPTAATFGATLDAAYRDADPALTADSSTPADKLQLAGSRLDQLLSDLMKPQTVAAAAPAAEPVQSRDVIPAAQEFAEFVDEDQGEESTDIERHPVAEHVHARQDSESLDDGWDQQSASVDEASYNSDEMVDDVDDEDADAAARTDDFAELDLSTAPRRQRRSSGVRTLVGIVGGGAIGILGGAYALLWLRPEVDLLRMADWLPPAMLPAATQSQPESNLAEQGLLAPPAAVETSGSADGGDSTASSTLSFADSAEETPSSAESMADDVADASGLAATPPVSGNSTVRQDPFVAPAEATEPMPEATETPTVAPAVAQMPVEPASNWPTTSIVGQLRGVNLATVASLDAQLAGADAAHRRFLAGDLSRKEDVAGMGQAYIELCKLAELFTLTDPREFGNELITKQMNAKNIFRGALGDPARRNDLAMIAGRWLQHERRPNQGVVALGKITDMQAHGAWTEYTLATPLGDATATSKVLMEGPPFKSGSEIAVVGAIVADPRQAIAGYTGDAPQVIVSGFAFVPEVFIAPMLGTSTGEPNDLFSLGE</sequence>
<reference evidence="3 4" key="1">
    <citation type="submission" date="2019-02" db="EMBL/GenBank/DDBJ databases">
        <title>Deep-cultivation of Planctomycetes and their phenomic and genomic characterization uncovers novel biology.</title>
        <authorList>
            <person name="Wiegand S."/>
            <person name="Jogler M."/>
            <person name="Boedeker C."/>
            <person name="Pinto D."/>
            <person name="Vollmers J."/>
            <person name="Rivas-Marin E."/>
            <person name="Kohn T."/>
            <person name="Peeters S.H."/>
            <person name="Heuer A."/>
            <person name="Rast P."/>
            <person name="Oberbeckmann S."/>
            <person name="Bunk B."/>
            <person name="Jeske O."/>
            <person name="Meyerdierks A."/>
            <person name="Storesund J.E."/>
            <person name="Kallscheuer N."/>
            <person name="Luecker S."/>
            <person name="Lage O.M."/>
            <person name="Pohl T."/>
            <person name="Merkel B.J."/>
            <person name="Hornburger P."/>
            <person name="Mueller R.-W."/>
            <person name="Bruemmer F."/>
            <person name="Labrenz M."/>
            <person name="Spormann A.M."/>
            <person name="Op den Camp H."/>
            <person name="Overmann J."/>
            <person name="Amann R."/>
            <person name="Jetten M.S.M."/>
            <person name="Mascher T."/>
            <person name="Medema M.H."/>
            <person name="Devos D.P."/>
            <person name="Kaster A.-K."/>
            <person name="Ovreas L."/>
            <person name="Rohde M."/>
            <person name="Galperin M.Y."/>
            <person name="Jogler C."/>
        </authorList>
    </citation>
    <scope>NUCLEOTIDE SEQUENCE [LARGE SCALE GENOMIC DNA]</scope>
    <source>
        <strain evidence="3 4">I41</strain>
    </source>
</reference>
<keyword evidence="4" id="KW-1185">Reference proteome</keyword>
<evidence type="ECO:0000256" key="1">
    <source>
        <dbReference type="SAM" id="MobiDB-lite"/>
    </source>
</evidence>
<feature type="compositionally biased region" description="Acidic residues" evidence="1">
    <location>
        <begin position="277"/>
        <end position="288"/>
    </location>
</feature>
<organism evidence="3 4">
    <name type="scientific">Lacipirellula limnantheis</name>
    <dbReference type="NCBI Taxonomy" id="2528024"/>
    <lineage>
        <taxon>Bacteria</taxon>
        <taxon>Pseudomonadati</taxon>
        <taxon>Planctomycetota</taxon>
        <taxon>Planctomycetia</taxon>
        <taxon>Pirellulales</taxon>
        <taxon>Lacipirellulaceae</taxon>
        <taxon>Lacipirellula</taxon>
    </lineage>
</organism>
<proteinExistence type="predicted"/>
<feature type="transmembrane region" description="Helical" evidence="2">
    <location>
        <begin position="316"/>
        <end position="338"/>
    </location>
</feature>
<feature type="compositionally biased region" description="Low complexity" evidence="1">
    <location>
        <begin position="382"/>
        <end position="396"/>
    </location>
</feature>
<accession>A0A517TSU1</accession>
<name>A0A517TSU1_9BACT</name>
<feature type="compositionally biased region" description="Polar residues" evidence="1">
    <location>
        <begin position="262"/>
        <end position="275"/>
    </location>
</feature>
<protein>
    <submittedName>
        <fullName evidence="3">Uncharacterized protein</fullName>
    </submittedName>
</protein>
<dbReference type="EMBL" id="CP036339">
    <property type="protein sequence ID" value="QDT71441.1"/>
    <property type="molecule type" value="Genomic_DNA"/>
</dbReference>
<dbReference type="AlphaFoldDB" id="A0A517TSU1"/>
<keyword evidence="2" id="KW-0472">Membrane</keyword>